<keyword evidence="2" id="KW-1185">Reference proteome</keyword>
<dbReference type="EMBL" id="KN840519">
    <property type="protein sequence ID" value="KIP06373.1"/>
    <property type="molecule type" value="Genomic_DNA"/>
</dbReference>
<evidence type="ECO:0000313" key="2">
    <source>
        <dbReference type="Proteomes" id="UP000053257"/>
    </source>
</evidence>
<gene>
    <name evidence="1" type="ORF">PHLGIDRAFT_461426</name>
</gene>
<dbReference type="AlphaFoldDB" id="A0A0C3PJK8"/>
<organism evidence="1 2">
    <name type="scientific">Phlebiopsis gigantea (strain 11061_1 CR5-6)</name>
    <name type="common">White-rot fungus</name>
    <name type="synonym">Peniophora gigantea</name>
    <dbReference type="NCBI Taxonomy" id="745531"/>
    <lineage>
        <taxon>Eukaryota</taxon>
        <taxon>Fungi</taxon>
        <taxon>Dikarya</taxon>
        <taxon>Basidiomycota</taxon>
        <taxon>Agaricomycotina</taxon>
        <taxon>Agaricomycetes</taxon>
        <taxon>Polyporales</taxon>
        <taxon>Phanerochaetaceae</taxon>
        <taxon>Phlebiopsis</taxon>
    </lineage>
</organism>
<protein>
    <submittedName>
        <fullName evidence="1">Uncharacterized protein</fullName>
    </submittedName>
</protein>
<reference evidence="1 2" key="1">
    <citation type="journal article" date="2014" name="PLoS Genet.">
        <title>Analysis of the Phlebiopsis gigantea genome, transcriptome and secretome provides insight into its pioneer colonization strategies of wood.</title>
        <authorList>
            <person name="Hori C."/>
            <person name="Ishida T."/>
            <person name="Igarashi K."/>
            <person name="Samejima M."/>
            <person name="Suzuki H."/>
            <person name="Master E."/>
            <person name="Ferreira P."/>
            <person name="Ruiz-Duenas F.J."/>
            <person name="Held B."/>
            <person name="Canessa P."/>
            <person name="Larrondo L.F."/>
            <person name="Schmoll M."/>
            <person name="Druzhinina I.S."/>
            <person name="Kubicek C.P."/>
            <person name="Gaskell J.A."/>
            <person name="Kersten P."/>
            <person name="St John F."/>
            <person name="Glasner J."/>
            <person name="Sabat G."/>
            <person name="Splinter BonDurant S."/>
            <person name="Syed K."/>
            <person name="Yadav J."/>
            <person name="Mgbeahuruike A.C."/>
            <person name="Kovalchuk A."/>
            <person name="Asiegbu F.O."/>
            <person name="Lackner G."/>
            <person name="Hoffmeister D."/>
            <person name="Rencoret J."/>
            <person name="Gutierrez A."/>
            <person name="Sun H."/>
            <person name="Lindquist E."/>
            <person name="Barry K."/>
            <person name="Riley R."/>
            <person name="Grigoriev I.V."/>
            <person name="Henrissat B."/>
            <person name="Kues U."/>
            <person name="Berka R.M."/>
            <person name="Martinez A.T."/>
            <person name="Covert S.F."/>
            <person name="Blanchette R.A."/>
            <person name="Cullen D."/>
        </authorList>
    </citation>
    <scope>NUCLEOTIDE SEQUENCE [LARGE SCALE GENOMIC DNA]</scope>
    <source>
        <strain evidence="1 2">11061_1 CR5-6</strain>
    </source>
</reference>
<sequence length="161" mass="18375">MVPVHSSADETLRYKYLSGTVVPQRIFVPRGRAKDVYFGSIEFTTVKPGCGQSIDIHPGISLHEALEEGYGDIVLVDPRVSLPLSTALDIHVQWPGRWSLHETIRKPKDRVPWTRVDLAYAIAKRMKDWSEVRSEAIPLCSRLLTIRRPRQWTTNRHTSSC</sequence>
<proteinExistence type="predicted"/>
<name>A0A0C3PJK8_PHLG1</name>
<evidence type="ECO:0000313" key="1">
    <source>
        <dbReference type="EMBL" id="KIP06373.1"/>
    </source>
</evidence>
<dbReference type="HOGENOM" id="CLU_1644334_0_0_1"/>
<accession>A0A0C3PJK8</accession>
<dbReference type="Proteomes" id="UP000053257">
    <property type="component" value="Unassembled WGS sequence"/>
</dbReference>